<dbReference type="Gene3D" id="3.30.70.270">
    <property type="match status" value="1"/>
</dbReference>
<dbReference type="GO" id="GO:0003964">
    <property type="term" value="F:RNA-directed DNA polymerase activity"/>
    <property type="evidence" value="ECO:0007669"/>
    <property type="project" value="UniProtKB-KW"/>
</dbReference>
<feature type="compositionally biased region" description="Pro residues" evidence="2">
    <location>
        <begin position="47"/>
        <end position="58"/>
    </location>
</feature>
<accession>X8J2W2</accession>
<feature type="compositionally biased region" description="Polar residues" evidence="2">
    <location>
        <begin position="70"/>
        <end position="82"/>
    </location>
</feature>
<gene>
    <name evidence="4" type="ORF">RSOL_123630</name>
</gene>
<sequence length="1057" mass="116701">MAPRGVKPPRCNACISRGRTSKCDRKNPCSACTKALSQAQCTYGAVPEPPQDPPPRPISPRGLRRPLSRATPSNCSIPRSTLSPPPPVANDAPLAPPAANFDAADNRIPLPSVPFDAAREIQQLKDHIASLEHQAYQARQQRLLDADPRPVPTRPPTPPILALYYSVCLSILGPTRPAFPTLATMALALPTTPHVILAYTYSPCFRHTTVYQRAEAEVRAQPSISEIKHRTFVPGKQAPVAQALVHDSISNVFRNGWRVHVPLTVLTTRYRLSLTGNSGFNVIKWNDKGQALVKDTSSFSDIGEDRMSIEDWIDAWKCLLLLIERHQPLVAAAWADHYALIFHDPTFHNEFDLWLRYDIAVRKRWIDDNFDPSTLQEKIYRLVDRELAQAARGTAAHPIPTDRGGLTPSQRSRDPQGPTRALPSHNGSSQRYHPYRPPTSNRPSASSGPSARCLHCGGHGHLPRSCSASIRANGASVMVSTEPTAALTPIANMAPTYAHSVEDPVTAPSPAQTDPRKVITPLIPIAWHSILTSLGLFDRFSDVPVGLASGFRLGSSRSLDSTSTPPNHKSAHDAPDIIDAHIAKELALGRYSGPFDRSTLFQLIGHFRSAPLGLVSKPSAPGEYRMVQDFSFSHTKGCKDSVNGEIDLEEFPCLWGFFDDVVNAILDFPEGSMAATFDVDAAYRRIPIHPDDQPSTVVFWNGNLYVDHCAPFGAASSNGLFARCGDSMLLILQARLGCKVLKWVDDFLIIRPPPGYPGGDTTEQDIYDIAIPLGWPWKVPKTKDFAPSFEFLGFLWNIPNRRVYIPAKKCEKFLAKIDAWLSSRQVSLKSTQQLIGSLIHCTNVIPEGRAWLAGLIRFSASFPHAFKFRFITRPIPSHASQDATWWRTRLSADDCSARILPPPPEHSHQFFMDASTSFGIASIVNNHWLAWRLMQGWKSGDRDIGWAEMSAVELTLEAAIAVGLRDVILHFRSDNQGVIFALDAGRSRNTPQNDAIKRIHTRASIFGLRIRSTYIASAENPADPPSRGIPIRDMPVMPWRVPIPAHLTAFVAPAHLT</sequence>
<dbReference type="Gene3D" id="3.10.10.10">
    <property type="entry name" value="HIV Type 1 Reverse Transcriptase, subunit A, domain 1"/>
    <property type="match status" value="1"/>
</dbReference>
<dbReference type="PANTHER" id="PTHR33050:SF7">
    <property type="entry name" value="RIBONUCLEASE H"/>
    <property type="match status" value="1"/>
</dbReference>
<evidence type="ECO:0000313" key="5">
    <source>
        <dbReference type="Proteomes" id="UP000030108"/>
    </source>
</evidence>
<dbReference type="GO" id="GO:0000981">
    <property type="term" value="F:DNA-binding transcription factor activity, RNA polymerase II-specific"/>
    <property type="evidence" value="ECO:0007669"/>
    <property type="project" value="InterPro"/>
</dbReference>
<dbReference type="EMBL" id="JATN01000322">
    <property type="protein sequence ID" value="EUC55576.1"/>
    <property type="molecule type" value="Genomic_DNA"/>
</dbReference>
<comment type="caution">
    <text evidence="4">The sequence shown here is derived from an EMBL/GenBank/DDBJ whole genome shotgun (WGS) entry which is preliminary data.</text>
</comment>
<dbReference type="SUPFAM" id="SSF56672">
    <property type="entry name" value="DNA/RNA polymerases"/>
    <property type="match status" value="1"/>
</dbReference>
<keyword evidence="4" id="KW-0548">Nucleotidyltransferase</keyword>
<dbReference type="InterPro" id="IPR043128">
    <property type="entry name" value="Rev_trsase/Diguanyl_cyclase"/>
</dbReference>
<dbReference type="InterPro" id="IPR001138">
    <property type="entry name" value="Zn2Cys6_DnaBD"/>
</dbReference>
<keyword evidence="1" id="KW-0863">Zinc-finger</keyword>
<feature type="compositionally biased region" description="Polar residues" evidence="2">
    <location>
        <begin position="438"/>
        <end position="449"/>
    </location>
</feature>
<keyword evidence="1" id="KW-0479">Metal-binding</keyword>
<proteinExistence type="predicted"/>
<dbReference type="OrthoDB" id="3255824at2759"/>
<feature type="non-terminal residue" evidence="4">
    <location>
        <position position="1057"/>
    </location>
</feature>
<dbReference type="InterPro" id="IPR043502">
    <property type="entry name" value="DNA/RNA_pol_sf"/>
</dbReference>
<dbReference type="GO" id="GO:0003676">
    <property type="term" value="F:nucleic acid binding"/>
    <property type="evidence" value="ECO:0007669"/>
    <property type="project" value="InterPro"/>
</dbReference>
<dbReference type="InterPro" id="IPR001878">
    <property type="entry name" value="Znf_CCHC"/>
</dbReference>
<dbReference type="PROSITE" id="PS50158">
    <property type="entry name" value="ZF_CCHC"/>
    <property type="match status" value="1"/>
</dbReference>
<protein>
    <submittedName>
        <fullName evidence="4">Reverse transcriptase</fullName>
    </submittedName>
</protein>
<evidence type="ECO:0000256" key="1">
    <source>
        <dbReference type="PROSITE-ProRule" id="PRU00047"/>
    </source>
</evidence>
<dbReference type="GO" id="GO:0008270">
    <property type="term" value="F:zinc ion binding"/>
    <property type="evidence" value="ECO:0007669"/>
    <property type="project" value="UniProtKB-KW"/>
</dbReference>
<dbReference type="Proteomes" id="UP000030108">
    <property type="component" value="Unassembled WGS sequence"/>
</dbReference>
<dbReference type="CDD" id="cd00067">
    <property type="entry name" value="GAL4"/>
    <property type="match status" value="1"/>
</dbReference>
<feature type="domain" description="CCHC-type" evidence="3">
    <location>
        <begin position="452"/>
        <end position="466"/>
    </location>
</feature>
<keyword evidence="4" id="KW-0808">Transferase</keyword>
<name>X8J2W2_9AGAM</name>
<evidence type="ECO:0000256" key="2">
    <source>
        <dbReference type="SAM" id="MobiDB-lite"/>
    </source>
</evidence>
<keyword evidence="1" id="KW-0862">Zinc</keyword>
<organism evidence="4 5">
    <name type="scientific">Rhizoctonia solani AG-3 Rhs1AP</name>
    <dbReference type="NCBI Taxonomy" id="1086054"/>
    <lineage>
        <taxon>Eukaryota</taxon>
        <taxon>Fungi</taxon>
        <taxon>Dikarya</taxon>
        <taxon>Basidiomycota</taxon>
        <taxon>Agaricomycotina</taxon>
        <taxon>Agaricomycetes</taxon>
        <taxon>Cantharellales</taxon>
        <taxon>Ceratobasidiaceae</taxon>
        <taxon>Rhizoctonia</taxon>
    </lineage>
</organism>
<feature type="region of interest" description="Disordered" evidence="2">
    <location>
        <begin position="43"/>
        <end position="96"/>
    </location>
</feature>
<feature type="region of interest" description="Disordered" evidence="2">
    <location>
        <begin position="391"/>
        <end position="451"/>
    </location>
</feature>
<evidence type="ECO:0000259" key="3">
    <source>
        <dbReference type="PROSITE" id="PS50158"/>
    </source>
</evidence>
<keyword evidence="4" id="KW-0695">RNA-directed DNA polymerase</keyword>
<dbReference type="AlphaFoldDB" id="X8J2W2"/>
<reference evidence="5" key="1">
    <citation type="journal article" date="2014" name="Genome Announc.">
        <title>Draft genome sequence of the plant-pathogenic soil fungus Rhizoctonia solani anastomosis group 3 strain Rhs1AP.</title>
        <authorList>
            <person name="Cubeta M.A."/>
            <person name="Thomas E."/>
            <person name="Dean R.A."/>
            <person name="Jabaji S."/>
            <person name="Neate S.M."/>
            <person name="Tavantzis S."/>
            <person name="Toda T."/>
            <person name="Vilgalys R."/>
            <person name="Bharathan N."/>
            <person name="Fedorova-Abrams N."/>
            <person name="Pakala S.B."/>
            <person name="Pakala S.M."/>
            <person name="Zafar N."/>
            <person name="Joardar V."/>
            <person name="Losada L."/>
            <person name="Nierman W.C."/>
        </authorList>
    </citation>
    <scope>NUCLEOTIDE SEQUENCE [LARGE SCALE GENOMIC DNA]</scope>
    <source>
        <strain evidence="5">AG-3</strain>
    </source>
</reference>
<dbReference type="PANTHER" id="PTHR33050">
    <property type="entry name" value="REVERSE TRANSCRIPTASE DOMAIN-CONTAINING PROTEIN"/>
    <property type="match status" value="1"/>
</dbReference>
<dbReference type="InterPro" id="IPR052055">
    <property type="entry name" value="Hepadnavirus_pol/RT"/>
</dbReference>
<evidence type="ECO:0000313" key="4">
    <source>
        <dbReference type="EMBL" id="EUC55576.1"/>
    </source>
</evidence>